<reference evidence="1 2" key="1">
    <citation type="submission" date="2019-04" db="EMBL/GenBank/DDBJ databases">
        <title>Genome analysis of Streptococcus suis strain WUSS327.</title>
        <authorList>
            <person name="Chen H."/>
            <person name="Gao X."/>
            <person name="Wu Z."/>
        </authorList>
    </citation>
    <scope>NUCLEOTIDE SEQUENCE [LARGE SCALE GENOMIC DNA]</scope>
    <source>
        <strain evidence="1 2">WUSS327</strain>
    </source>
</reference>
<dbReference type="Proteomes" id="UP000309259">
    <property type="component" value="Unassembled WGS sequence"/>
</dbReference>
<evidence type="ECO:0000313" key="2">
    <source>
        <dbReference type="Proteomes" id="UP000309259"/>
    </source>
</evidence>
<evidence type="ECO:0000313" key="1">
    <source>
        <dbReference type="EMBL" id="TII02104.1"/>
    </source>
</evidence>
<comment type="caution">
    <text evidence="1">The sequence shown here is derived from an EMBL/GenBank/DDBJ whole genome shotgun (WGS) entry which is preliminary data.</text>
</comment>
<gene>
    <name evidence="1" type="ORF">FAJ35_05850</name>
</gene>
<organism evidence="1 2">
    <name type="scientific">Streptococcus suis</name>
    <dbReference type="NCBI Taxonomy" id="1307"/>
    <lineage>
        <taxon>Bacteria</taxon>
        <taxon>Bacillati</taxon>
        <taxon>Bacillota</taxon>
        <taxon>Bacilli</taxon>
        <taxon>Lactobacillales</taxon>
        <taxon>Streptococcaceae</taxon>
        <taxon>Streptococcus</taxon>
    </lineage>
</organism>
<dbReference type="AlphaFoldDB" id="A0A4T2GTR7"/>
<proteinExistence type="predicted"/>
<protein>
    <submittedName>
        <fullName evidence="1">Uncharacterized protein</fullName>
    </submittedName>
</protein>
<dbReference type="EMBL" id="SSXL01000017">
    <property type="protein sequence ID" value="TII02104.1"/>
    <property type="molecule type" value="Genomic_DNA"/>
</dbReference>
<name>A0A4T2GTR7_STRSU</name>
<sequence length="83" mass="9513">MFALFPTSKGSPNLWSYTGAGVKRFGELVQLNNLKREIVDELFFDLVEFLPTPSLVEVTKDKLKGYIIKNMRFIRGVILVSIY</sequence>
<accession>A0A4T2GTR7</accession>